<proteinExistence type="predicted"/>
<dbReference type="OrthoDB" id="293593at2759"/>
<feature type="compositionally biased region" description="Polar residues" evidence="1">
    <location>
        <begin position="330"/>
        <end position="348"/>
    </location>
</feature>
<protein>
    <recommendedName>
        <fullName evidence="4">Tetratricopeptide repeat protein</fullName>
    </recommendedName>
</protein>
<name>I7M4Q0_TETTS</name>
<evidence type="ECO:0000313" key="3">
    <source>
        <dbReference type="Proteomes" id="UP000009168"/>
    </source>
</evidence>
<dbReference type="AlphaFoldDB" id="I7M4Q0"/>
<accession>I7M4Q0</accession>
<dbReference type="Proteomes" id="UP000009168">
    <property type="component" value="Unassembled WGS sequence"/>
</dbReference>
<keyword evidence="3" id="KW-1185">Reference proteome</keyword>
<dbReference type="InParanoid" id="I7M4Q0"/>
<dbReference type="EMBL" id="GG662209">
    <property type="protein sequence ID" value="EAS07822.2"/>
    <property type="molecule type" value="Genomic_DNA"/>
</dbReference>
<dbReference type="RefSeq" id="XP_001028064.2">
    <property type="nucleotide sequence ID" value="XM_001028064.2"/>
</dbReference>
<dbReference type="InterPro" id="IPR011990">
    <property type="entry name" value="TPR-like_helical_dom_sf"/>
</dbReference>
<organism evidence="2 3">
    <name type="scientific">Tetrahymena thermophila (strain SB210)</name>
    <dbReference type="NCBI Taxonomy" id="312017"/>
    <lineage>
        <taxon>Eukaryota</taxon>
        <taxon>Sar</taxon>
        <taxon>Alveolata</taxon>
        <taxon>Ciliophora</taxon>
        <taxon>Intramacronucleata</taxon>
        <taxon>Oligohymenophorea</taxon>
        <taxon>Hymenostomatida</taxon>
        <taxon>Tetrahymenina</taxon>
        <taxon>Tetrahymenidae</taxon>
        <taxon>Tetrahymena</taxon>
    </lineage>
</organism>
<evidence type="ECO:0000313" key="2">
    <source>
        <dbReference type="EMBL" id="EAS07822.2"/>
    </source>
</evidence>
<evidence type="ECO:0000256" key="1">
    <source>
        <dbReference type="SAM" id="MobiDB-lite"/>
    </source>
</evidence>
<dbReference type="SUPFAM" id="SSF48452">
    <property type="entry name" value="TPR-like"/>
    <property type="match status" value="1"/>
</dbReference>
<feature type="compositionally biased region" description="Polar residues" evidence="1">
    <location>
        <begin position="393"/>
        <end position="403"/>
    </location>
</feature>
<feature type="compositionally biased region" description="Low complexity" evidence="1">
    <location>
        <begin position="404"/>
        <end position="420"/>
    </location>
</feature>
<gene>
    <name evidence="2" type="ORF">TTHERM_00526530</name>
</gene>
<reference evidence="3" key="1">
    <citation type="journal article" date="2006" name="PLoS Biol.">
        <title>Macronuclear genome sequence of the ciliate Tetrahymena thermophila, a model eukaryote.</title>
        <authorList>
            <person name="Eisen J.A."/>
            <person name="Coyne R.S."/>
            <person name="Wu M."/>
            <person name="Wu D."/>
            <person name="Thiagarajan M."/>
            <person name="Wortman J.R."/>
            <person name="Badger J.H."/>
            <person name="Ren Q."/>
            <person name="Amedeo P."/>
            <person name="Jones K.M."/>
            <person name="Tallon L.J."/>
            <person name="Delcher A.L."/>
            <person name="Salzberg S.L."/>
            <person name="Silva J.C."/>
            <person name="Haas B.J."/>
            <person name="Majoros W.H."/>
            <person name="Farzad M."/>
            <person name="Carlton J.M."/>
            <person name="Smith R.K. Jr."/>
            <person name="Garg J."/>
            <person name="Pearlman R.E."/>
            <person name="Karrer K.M."/>
            <person name="Sun L."/>
            <person name="Manning G."/>
            <person name="Elde N.C."/>
            <person name="Turkewitz A.P."/>
            <person name="Asai D.J."/>
            <person name="Wilkes D.E."/>
            <person name="Wang Y."/>
            <person name="Cai H."/>
            <person name="Collins K."/>
            <person name="Stewart B.A."/>
            <person name="Lee S.R."/>
            <person name="Wilamowska K."/>
            <person name="Weinberg Z."/>
            <person name="Ruzzo W.L."/>
            <person name="Wloga D."/>
            <person name="Gaertig J."/>
            <person name="Frankel J."/>
            <person name="Tsao C.-C."/>
            <person name="Gorovsky M.A."/>
            <person name="Keeling P.J."/>
            <person name="Waller R.F."/>
            <person name="Patron N.J."/>
            <person name="Cherry J.M."/>
            <person name="Stover N.A."/>
            <person name="Krieger C.J."/>
            <person name="del Toro C."/>
            <person name="Ryder H.F."/>
            <person name="Williamson S.C."/>
            <person name="Barbeau R.A."/>
            <person name="Hamilton E.P."/>
            <person name="Orias E."/>
        </authorList>
    </citation>
    <scope>NUCLEOTIDE SEQUENCE [LARGE SCALE GENOMIC DNA]</scope>
    <source>
        <strain evidence="3">SB210</strain>
    </source>
</reference>
<feature type="region of interest" description="Disordered" evidence="1">
    <location>
        <begin position="769"/>
        <end position="802"/>
    </location>
</feature>
<sequence>MSNIQQIIQKQFGQSTYTGREYQDKGKEAQHQQLITKKIYDRLQNKIKQNNIVYLSNYTNINSRQQQQQLHQQKQLQQNSVSCKKSNLIHQNEYYQGMPQQQQQTQTNSILKNANSIGNQSTQILKQSGQYNQQQILDQYNYTVQQSIQMLSKYDRQLKQKTNRNQNCNSTQTGQSFFSTKPCSARTNLHTRTQSLAAANNNINNNIQESNNNFSYCSPRIVKENNSIVSSARSLATPAMNIQKKEQTLIMHQEDLEKQSQLVLLAQSQTKLKGNIFKENSEQEQIKITPFLEERIFNEKPLSRASSAHSINLQNNLNREQQIRTHSQKTRISQQETRPQSSFSQNRSLIFNSSQIQTFNEQMYKKNNYVKEEEEHSNSQSGNQQNQEEKQTQLHSRNNLKSANLSRRSQNNLRNNNSQSFTTLNLEQDKKDINNTQQKPNQQLNVKSISLNSKLTLEEKQEQYKLKRKKQSDILPFLDYKGDQSLKYLHMYLYLNKNEILNMIYNFAEYSVQLEDAVWEIITKAVETTQLKILAKILIFVGEIEIAVGNLDKAAYFLNQARICCEMNKGSDYLKSQAYQLIGDICIYQTKYSESLLFYKKSLQYAWYCNARDQEIDLYDKLGIAYYYLQELKKSSVFHQRSMVADYEDIDSHLRRISYEVTHEIRKNQKEDQQQINYVIFAHLSLPLNLAQMDFYQSPKHANNGLISSNNYQLQNEQYRSDLGYKKEQKLLFTSLNKKSSANNTNVGLVNNDVTLISNTSMIIDSVNYKSQHHSHSSRRPSTSIKQTKQTPHYQQKQSFLDEEEYQYDTPRQKDEEEDWLQHEGTARMKKQLYDKATVDSIIENLLKENDFIFQMSTPKHSAKLENSQQQENSKFRIHREKYENSNLNKVNYDFKSFGVISNSQSQRKFDDITLYKFPLEKKIEILKSQNFDLNQVWHRINRAVASSQRFNQQLNDRIRVNQNTPNRCAANYKSFPKITFNKIKNIYEKLLNEFEVRNDNANQ</sequence>
<dbReference type="GeneID" id="7839268"/>
<evidence type="ECO:0008006" key="4">
    <source>
        <dbReference type="Google" id="ProtNLM"/>
    </source>
</evidence>
<feature type="compositionally biased region" description="Polar residues" evidence="1">
    <location>
        <begin position="785"/>
        <end position="799"/>
    </location>
</feature>
<dbReference type="Gene3D" id="1.25.40.10">
    <property type="entry name" value="Tetratricopeptide repeat domain"/>
    <property type="match status" value="1"/>
</dbReference>
<feature type="region of interest" description="Disordered" evidence="1">
    <location>
        <begin position="371"/>
        <end position="423"/>
    </location>
</feature>
<dbReference type="KEGG" id="tet:TTHERM_00526530"/>
<feature type="region of interest" description="Disordered" evidence="1">
    <location>
        <begin position="316"/>
        <end position="348"/>
    </location>
</feature>